<dbReference type="RefSeq" id="WP_186859213.1">
    <property type="nucleotide sequence ID" value="NZ_JACOOO010000004.1"/>
</dbReference>
<dbReference type="EMBL" id="JACOOO010000004">
    <property type="protein sequence ID" value="MBC5627712.1"/>
    <property type="molecule type" value="Genomic_DNA"/>
</dbReference>
<comment type="caution">
    <text evidence="4">The sequence shown here is derived from an EMBL/GenBank/DDBJ whole genome shotgun (WGS) entry which is preliminary data.</text>
</comment>
<dbReference type="SUPFAM" id="SSF48452">
    <property type="entry name" value="TPR-like"/>
    <property type="match status" value="3"/>
</dbReference>
<evidence type="ECO:0000259" key="3">
    <source>
        <dbReference type="PROSITE" id="PS50887"/>
    </source>
</evidence>
<keyword evidence="2" id="KW-1133">Transmembrane helix</keyword>
<dbReference type="InterPro" id="IPR011990">
    <property type="entry name" value="TPR-like_helical_dom_sf"/>
</dbReference>
<reference evidence="4 5" key="1">
    <citation type="submission" date="2020-08" db="EMBL/GenBank/DDBJ databases">
        <title>Genome public.</title>
        <authorList>
            <person name="Liu C."/>
            <person name="Sun Q."/>
        </authorList>
    </citation>
    <scope>NUCLEOTIDE SEQUENCE [LARGE SCALE GENOMIC DNA]</scope>
    <source>
        <strain evidence="4 5">NSJ-6</strain>
    </source>
</reference>
<dbReference type="Gene3D" id="3.30.70.270">
    <property type="match status" value="1"/>
</dbReference>
<evidence type="ECO:0000256" key="2">
    <source>
        <dbReference type="SAM" id="Phobius"/>
    </source>
</evidence>
<dbReference type="Gene3D" id="1.25.40.10">
    <property type="entry name" value="Tetratricopeptide repeat domain"/>
    <property type="match status" value="3"/>
</dbReference>
<evidence type="ECO:0000313" key="5">
    <source>
        <dbReference type="Proteomes" id="UP000596929"/>
    </source>
</evidence>
<keyword evidence="2" id="KW-0472">Membrane</keyword>
<feature type="transmembrane region" description="Helical" evidence="2">
    <location>
        <begin position="7"/>
        <end position="26"/>
    </location>
</feature>
<keyword evidence="5" id="KW-1185">Reference proteome</keyword>
<evidence type="ECO:0000313" key="4">
    <source>
        <dbReference type="EMBL" id="MBC5627712.1"/>
    </source>
</evidence>
<dbReference type="PROSITE" id="PS50005">
    <property type="entry name" value="TPR"/>
    <property type="match status" value="1"/>
</dbReference>
<keyword evidence="1" id="KW-0802">TPR repeat</keyword>
<protein>
    <submittedName>
        <fullName evidence="4">GGDEF domain-containing protein</fullName>
    </submittedName>
</protein>
<name>A0ABR7D8R3_9CLOT</name>
<proteinExistence type="predicted"/>
<evidence type="ECO:0000256" key="1">
    <source>
        <dbReference type="PROSITE-ProRule" id="PRU00339"/>
    </source>
</evidence>
<dbReference type="SMART" id="SM00028">
    <property type="entry name" value="TPR"/>
    <property type="match status" value="6"/>
</dbReference>
<dbReference type="SUPFAM" id="SSF55073">
    <property type="entry name" value="Nucleotide cyclase"/>
    <property type="match status" value="1"/>
</dbReference>
<dbReference type="InterPro" id="IPR000160">
    <property type="entry name" value="GGDEF_dom"/>
</dbReference>
<gene>
    <name evidence="4" type="ORF">H8S20_02285</name>
</gene>
<dbReference type="PROSITE" id="PS50887">
    <property type="entry name" value="GGDEF"/>
    <property type="match status" value="1"/>
</dbReference>
<dbReference type="SMART" id="SM00267">
    <property type="entry name" value="GGDEF"/>
    <property type="match status" value="1"/>
</dbReference>
<feature type="repeat" description="TPR" evidence="1">
    <location>
        <begin position="82"/>
        <end position="115"/>
    </location>
</feature>
<organism evidence="4 5">
    <name type="scientific">Clostridium hominis</name>
    <dbReference type="NCBI Taxonomy" id="2763036"/>
    <lineage>
        <taxon>Bacteria</taxon>
        <taxon>Bacillati</taxon>
        <taxon>Bacillota</taxon>
        <taxon>Clostridia</taxon>
        <taxon>Eubacteriales</taxon>
        <taxon>Clostridiaceae</taxon>
        <taxon>Clostridium</taxon>
    </lineage>
</organism>
<sequence>MKSGKRTIILIIGLVFIGLTFLGIIIKKNIKSEKLIDNRVSDKIVDLIISNSFEELDKKTIEDIKRYSEEVAINSNINEEIINTNFILGYLKLKDNDVDESINRFNEALNLIDNDSKPTIKAAISFYLSTAYLYDNYYEKSEELFEDAINICERESLENMLVDFYRERAMKIIDMPGGLQRALILIDKSLELSKKNNYNLAKVYSSAGCAYAIANELIQSIQYQLDAIDICKKDGLTNLEIRNYIEVGVNYIDLQCYEEAIKYLSATLDYTVDDKNEDAFLKSYALVNLCGAYLKVDKVNEAQNCITELKNILDILDENMKDDTATFVYALEAQIALKNKYFKEARELIELAKYRHKENIGPFLYIDFDILLEEICGDIYYGIGQYDKALECHKEAQRIANEKGTTYYEASHLKLLYLDYLALEDYKNAIKYMDEYIKLQSDLKDKFDEQYLKYLHKQFETENNHQVISNLKYSKKIMQTIIVVSLVVIIIITTMAAYIYKKNREINKLNMLFKNLSVTDSLTGIANRRALDEYLSGNWSLYRKSKMPISFVMIDIDYFKNYNDNYGHPKGDKVLEKVSNEIKNSCRNSDFVARYGGEEFIIIMLNTDKQEAINVVSRIKENVYNLNIKHDFSEVEDRVTISVGISTAYIGSNKDYDDYIKKADKALYEAKKEGRNTFLHLS</sequence>
<feature type="transmembrane region" description="Helical" evidence="2">
    <location>
        <begin position="477"/>
        <end position="500"/>
    </location>
</feature>
<dbReference type="InterPro" id="IPR019734">
    <property type="entry name" value="TPR_rpt"/>
</dbReference>
<dbReference type="NCBIfam" id="TIGR00254">
    <property type="entry name" value="GGDEF"/>
    <property type="match status" value="1"/>
</dbReference>
<accession>A0ABR7D8R3</accession>
<feature type="domain" description="GGDEF" evidence="3">
    <location>
        <begin position="547"/>
        <end position="682"/>
    </location>
</feature>
<dbReference type="CDD" id="cd01949">
    <property type="entry name" value="GGDEF"/>
    <property type="match status" value="1"/>
</dbReference>
<dbReference type="Pfam" id="PF00990">
    <property type="entry name" value="GGDEF"/>
    <property type="match status" value="1"/>
</dbReference>
<dbReference type="InterPro" id="IPR029787">
    <property type="entry name" value="Nucleotide_cyclase"/>
</dbReference>
<dbReference type="PANTHER" id="PTHR45138:SF9">
    <property type="entry name" value="DIGUANYLATE CYCLASE DGCM-RELATED"/>
    <property type="match status" value="1"/>
</dbReference>
<dbReference type="InterPro" id="IPR050469">
    <property type="entry name" value="Diguanylate_Cyclase"/>
</dbReference>
<dbReference type="PANTHER" id="PTHR45138">
    <property type="entry name" value="REGULATORY COMPONENTS OF SENSORY TRANSDUCTION SYSTEM"/>
    <property type="match status" value="1"/>
</dbReference>
<dbReference type="InterPro" id="IPR043128">
    <property type="entry name" value="Rev_trsase/Diguanyl_cyclase"/>
</dbReference>
<dbReference type="Proteomes" id="UP000596929">
    <property type="component" value="Unassembled WGS sequence"/>
</dbReference>
<keyword evidence="2" id="KW-0812">Transmembrane</keyword>